<keyword evidence="3" id="KW-1185">Reference proteome</keyword>
<keyword evidence="1" id="KW-0812">Transmembrane</keyword>
<gene>
    <name evidence="2" type="ORF">I6N95_04160</name>
</gene>
<name>A0A940P5M1_9ENTE</name>
<evidence type="ECO:0000256" key="1">
    <source>
        <dbReference type="SAM" id="Phobius"/>
    </source>
</evidence>
<keyword evidence="1" id="KW-0472">Membrane</keyword>
<dbReference type="AlphaFoldDB" id="A0A940P5M1"/>
<dbReference type="RefSeq" id="WP_209525093.1">
    <property type="nucleotide sequence ID" value="NZ_JAEEGA010000002.1"/>
</dbReference>
<reference evidence="2" key="1">
    <citation type="submission" date="2020-12" db="EMBL/GenBank/DDBJ databases">
        <title>Vagococcus allomyrinae sp. nov. and Enterococcus lavae sp. nov., isolated from the larvae of Allomyrina dichotoma.</title>
        <authorList>
            <person name="Lee S.D."/>
        </authorList>
    </citation>
    <scope>NUCLEOTIDE SEQUENCE</scope>
    <source>
        <strain evidence="2">BWB3-3</strain>
    </source>
</reference>
<dbReference type="EMBL" id="JAEEGA010000002">
    <property type="protein sequence ID" value="MBP1040201.1"/>
    <property type="molecule type" value="Genomic_DNA"/>
</dbReference>
<evidence type="ECO:0000313" key="3">
    <source>
        <dbReference type="Proteomes" id="UP000674938"/>
    </source>
</evidence>
<sequence length="56" mass="6009">MSIFLLIVLIVVFGLTVILQKERSKGSDKNKPLILNCVMILLGFAIGVAAYIAFGG</sequence>
<keyword evidence="1" id="KW-1133">Transmembrane helix</keyword>
<evidence type="ECO:0000313" key="2">
    <source>
        <dbReference type="EMBL" id="MBP1040201.1"/>
    </source>
</evidence>
<organism evidence="2 3">
    <name type="scientific">Vagococcus allomyrinae</name>
    <dbReference type="NCBI Taxonomy" id="2794353"/>
    <lineage>
        <taxon>Bacteria</taxon>
        <taxon>Bacillati</taxon>
        <taxon>Bacillota</taxon>
        <taxon>Bacilli</taxon>
        <taxon>Lactobacillales</taxon>
        <taxon>Enterococcaceae</taxon>
        <taxon>Vagococcus</taxon>
    </lineage>
</organism>
<comment type="caution">
    <text evidence="2">The sequence shown here is derived from an EMBL/GenBank/DDBJ whole genome shotgun (WGS) entry which is preliminary data.</text>
</comment>
<dbReference type="Proteomes" id="UP000674938">
    <property type="component" value="Unassembled WGS sequence"/>
</dbReference>
<feature type="transmembrane region" description="Helical" evidence="1">
    <location>
        <begin position="33"/>
        <end position="54"/>
    </location>
</feature>
<protein>
    <submittedName>
        <fullName evidence="2">Uncharacterized protein</fullName>
    </submittedName>
</protein>
<accession>A0A940P5M1</accession>
<proteinExistence type="predicted"/>